<protein>
    <recommendedName>
        <fullName evidence="13">AraC family transcriptional regulator</fullName>
    </recommendedName>
</protein>
<evidence type="ECO:0000256" key="5">
    <source>
        <dbReference type="ARBA" id="ARBA00023015"/>
    </source>
</evidence>
<dbReference type="Gene3D" id="3.40.50.2300">
    <property type="match status" value="1"/>
</dbReference>
<evidence type="ECO:0000256" key="3">
    <source>
        <dbReference type="ARBA" id="ARBA00022553"/>
    </source>
</evidence>
<dbReference type="STRING" id="1178515.SY83_04835"/>
<keyword evidence="2" id="KW-0963">Cytoplasm</keyword>
<dbReference type="AlphaFoldDB" id="A0A172TP24"/>
<dbReference type="GO" id="GO:0000160">
    <property type="term" value="P:phosphorelay signal transduction system"/>
    <property type="evidence" value="ECO:0007669"/>
    <property type="project" value="UniProtKB-KW"/>
</dbReference>
<dbReference type="InterPro" id="IPR009057">
    <property type="entry name" value="Homeodomain-like_sf"/>
</dbReference>
<dbReference type="Pfam" id="PF00072">
    <property type="entry name" value="Response_reg"/>
    <property type="match status" value="1"/>
</dbReference>
<comment type="subcellular location">
    <subcellularLocation>
        <location evidence="1">Cytoplasm</location>
    </subcellularLocation>
</comment>
<dbReference type="SUPFAM" id="SSF46689">
    <property type="entry name" value="Homeodomain-like"/>
    <property type="match status" value="1"/>
</dbReference>
<sequence>MIVDDESSTRLGLKEFFDWQTHQIEVIGLANDGESALPMILELHPDIVLTDVKMPFMDGITLAEEIKKFDKKIKIVFFSGFDDIDYLKSAMKLEAIDYLLKPIDFDELTQVLYKITSQVESERAQVELFQQMNVKLRQSFPLLREKFLYTLIRSGFPNAEAIAQQLAFLEMNLPLNASYCLLALHIDDYDTYYSGRSERDKQLSTFAVLNICQEIVDKTLGGYVFEAQTGQFVCLLHVRSEMEEETLFHVIETLKSTVLELLKLSLTIGVGSIVQGLRQVPHSYQLASDAANLKLYLGKNQIITMESLERTSLPDLWMDAAESEKLSSMLKAADPNKIRDWLRQLFDMISNNQTYDLPQCHRICLQIAIIGGQVASQLEIEGSGFSGERGNRLWEKLLQLETVSEMQIYLMTCLEELTEQIRQKRETKSSNVVEHVKSIIQDNMHMMISLNDLASRIYLTSTYICLLFKQETGETIHDYTSRVKMEKAKELLGDPRNKLYEVSSAIGYADSSYFTKLFKKYTGVTPSEYRESIR</sequence>
<feature type="modified residue" description="4-aspartylphosphate" evidence="8">
    <location>
        <position position="51"/>
    </location>
</feature>
<dbReference type="EMBL" id="CP011388">
    <property type="protein sequence ID" value="ANE48732.1"/>
    <property type="molecule type" value="Genomic_DNA"/>
</dbReference>
<evidence type="ECO:0000313" key="11">
    <source>
        <dbReference type="EMBL" id="ANE48732.1"/>
    </source>
</evidence>
<name>A0A172TP24_9BACL</name>
<dbReference type="KEGG" id="pswu:SY83_04835"/>
<accession>A0A172TP24</accession>
<evidence type="ECO:0000256" key="7">
    <source>
        <dbReference type="ARBA" id="ARBA00023163"/>
    </source>
</evidence>
<dbReference type="Gene3D" id="1.10.10.60">
    <property type="entry name" value="Homeodomain-like"/>
    <property type="match status" value="2"/>
</dbReference>
<dbReference type="InterPro" id="IPR041522">
    <property type="entry name" value="CdaR_GGDEF"/>
</dbReference>
<dbReference type="InterPro" id="IPR020449">
    <property type="entry name" value="Tscrpt_reg_AraC-type_HTH"/>
</dbReference>
<proteinExistence type="predicted"/>
<evidence type="ECO:0000256" key="2">
    <source>
        <dbReference type="ARBA" id="ARBA00022490"/>
    </source>
</evidence>
<dbReference type="PROSITE" id="PS01124">
    <property type="entry name" value="HTH_ARAC_FAMILY_2"/>
    <property type="match status" value="1"/>
</dbReference>
<dbReference type="GO" id="GO:0003700">
    <property type="term" value="F:DNA-binding transcription factor activity"/>
    <property type="evidence" value="ECO:0007669"/>
    <property type="project" value="InterPro"/>
</dbReference>
<keyword evidence="6" id="KW-0238">DNA-binding</keyword>
<keyword evidence="12" id="KW-1185">Reference proteome</keyword>
<dbReference type="PROSITE" id="PS50110">
    <property type="entry name" value="RESPONSE_REGULATORY"/>
    <property type="match status" value="1"/>
</dbReference>
<dbReference type="SMART" id="SM00448">
    <property type="entry name" value="REC"/>
    <property type="match status" value="1"/>
</dbReference>
<evidence type="ECO:0000256" key="6">
    <source>
        <dbReference type="ARBA" id="ARBA00023125"/>
    </source>
</evidence>
<evidence type="ECO:0000256" key="1">
    <source>
        <dbReference type="ARBA" id="ARBA00004496"/>
    </source>
</evidence>
<evidence type="ECO:0000259" key="10">
    <source>
        <dbReference type="PROSITE" id="PS50110"/>
    </source>
</evidence>
<feature type="domain" description="HTH araC/xylS-type" evidence="9">
    <location>
        <begin position="434"/>
        <end position="532"/>
    </location>
</feature>
<organism evidence="11 12">
    <name type="scientific">Paenibacillus swuensis</name>
    <dbReference type="NCBI Taxonomy" id="1178515"/>
    <lineage>
        <taxon>Bacteria</taxon>
        <taxon>Bacillati</taxon>
        <taxon>Bacillota</taxon>
        <taxon>Bacilli</taxon>
        <taxon>Bacillales</taxon>
        <taxon>Paenibacillaceae</taxon>
        <taxon>Paenibacillus</taxon>
    </lineage>
</organism>
<evidence type="ECO:0000313" key="12">
    <source>
        <dbReference type="Proteomes" id="UP000076927"/>
    </source>
</evidence>
<dbReference type="CDD" id="cd17536">
    <property type="entry name" value="REC_YesN-like"/>
    <property type="match status" value="1"/>
</dbReference>
<dbReference type="Pfam" id="PF17853">
    <property type="entry name" value="GGDEF_2"/>
    <property type="match status" value="1"/>
</dbReference>
<evidence type="ECO:0008006" key="13">
    <source>
        <dbReference type="Google" id="ProtNLM"/>
    </source>
</evidence>
<dbReference type="GO" id="GO:0005737">
    <property type="term" value="C:cytoplasm"/>
    <property type="evidence" value="ECO:0007669"/>
    <property type="project" value="UniProtKB-SubCell"/>
</dbReference>
<dbReference type="PATRIC" id="fig|1178515.4.peg.979"/>
<keyword evidence="7" id="KW-0804">Transcription</keyword>
<evidence type="ECO:0000256" key="4">
    <source>
        <dbReference type="ARBA" id="ARBA00023012"/>
    </source>
</evidence>
<dbReference type="InterPro" id="IPR018060">
    <property type="entry name" value="HTH_AraC"/>
</dbReference>
<dbReference type="InterPro" id="IPR018062">
    <property type="entry name" value="HTH_AraC-typ_CS"/>
</dbReference>
<evidence type="ECO:0000259" key="9">
    <source>
        <dbReference type="PROSITE" id="PS01124"/>
    </source>
</evidence>
<dbReference type="SMART" id="SM00342">
    <property type="entry name" value="HTH_ARAC"/>
    <property type="match status" value="1"/>
</dbReference>
<keyword evidence="3 8" id="KW-0597">Phosphoprotein</keyword>
<keyword evidence="4" id="KW-0902">Two-component regulatory system</keyword>
<dbReference type="PANTHER" id="PTHR42713">
    <property type="entry name" value="HISTIDINE KINASE-RELATED"/>
    <property type="match status" value="1"/>
</dbReference>
<reference evidence="11 12" key="1">
    <citation type="submission" date="2015-01" db="EMBL/GenBank/DDBJ databases">
        <title>Paenibacillus swuensis/DY6/whole genome sequencing.</title>
        <authorList>
            <person name="Kim M.K."/>
            <person name="Srinivasan S."/>
            <person name="Lee J.-J."/>
        </authorList>
    </citation>
    <scope>NUCLEOTIDE SEQUENCE [LARGE SCALE GENOMIC DNA]</scope>
    <source>
        <strain evidence="11 12">DY6</strain>
    </source>
</reference>
<dbReference type="Pfam" id="PF12833">
    <property type="entry name" value="HTH_18"/>
    <property type="match status" value="1"/>
</dbReference>
<dbReference type="InterPro" id="IPR051552">
    <property type="entry name" value="HptR"/>
</dbReference>
<dbReference type="PANTHER" id="PTHR42713:SF3">
    <property type="entry name" value="TRANSCRIPTIONAL REGULATORY PROTEIN HPTR"/>
    <property type="match status" value="1"/>
</dbReference>
<feature type="domain" description="Response regulatory" evidence="10">
    <location>
        <begin position="1"/>
        <end position="116"/>
    </location>
</feature>
<dbReference type="Proteomes" id="UP000076927">
    <property type="component" value="Chromosome"/>
</dbReference>
<evidence type="ECO:0000256" key="8">
    <source>
        <dbReference type="PROSITE-ProRule" id="PRU00169"/>
    </source>
</evidence>
<dbReference type="SUPFAM" id="SSF52172">
    <property type="entry name" value="CheY-like"/>
    <property type="match status" value="1"/>
</dbReference>
<dbReference type="GO" id="GO:0043565">
    <property type="term" value="F:sequence-specific DNA binding"/>
    <property type="evidence" value="ECO:0007669"/>
    <property type="project" value="InterPro"/>
</dbReference>
<dbReference type="PRINTS" id="PR00032">
    <property type="entry name" value="HTHARAC"/>
</dbReference>
<gene>
    <name evidence="11" type="ORF">SY83_04835</name>
</gene>
<dbReference type="InterPro" id="IPR001789">
    <property type="entry name" value="Sig_transdc_resp-reg_receiver"/>
</dbReference>
<dbReference type="InterPro" id="IPR011006">
    <property type="entry name" value="CheY-like_superfamily"/>
</dbReference>
<dbReference type="PROSITE" id="PS00041">
    <property type="entry name" value="HTH_ARAC_FAMILY_1"/>
    <property type="match status" value="1"/>
</dbReference>
<keyword evidence="5" id="KW-0805">Transcription regulation</keyword>